<reference evidence="6 7" key="1">
    <citation type="submission" date="2021-10" db="EMBL/GenBank/DDBJ databases">
        <title>Alishewanella koreense sp. nov. isolated from seawater of southwestern coast in South Korea and the proposal for the reclassification of Rheinheimera perlucida and Rheinheimera tuosuensis as Arsukibacterium perlucida and Arsukibacterium tuosuensis.</title>
        <authorList>
            <person name="Kim K.H."/>
            <person name="Ruan W."/>
            <person name="Kim K.R."/>
            <person name="Baek J.H."/>
            <person name="Jeon C.O."/>
        </authorList>
    </citation>
    <scope>NUCLEOTIDE SEQUENCE [LARGE SCALE GENOMIC DNA]</scope>
    <source>
        <strain evidence="6 7">16-MA</strain>
    </source>
</reference>
<dbReference type="Pfam" id="PF13426">
    <property type="entry name" value="PAS_9"/>
    <property type="match status" value="1"/>
</dbReference>
<gene>
    <name evidence="6" type="ORF">JAO78_008020</name>
</gene>
<dbReference type="Proteomes" id="UP000633814">
    <property type="component" value="Unassembled WGS sequence"/>
</dbReference>
<dbReference type="PROSITE" id="PS50887">
    <property type="entry name" value="GGDEF"/>
    <property type="match status" value="1"/>
</dbReference>
<feature type="domain" description="GGDEF" evidence="5">
    <location>
        <begin position="341"/>
        <end position="474"/>
    </location>
</feature>
<dbReference type="InterPro" id="IPR013655">
    <property type="entry name" value="PAS_fold_3"/>
</dbReference>
<feature type="domain" description="PAC" evidence="3">
    <location>
        <begin position="261"/>
        <end position="313"/>
    </location>
</feature>
<dbReference type="Pfam" id="PF00563">
    <property type="entry name" value="EAL"/>
    <property type="match status" value="1"/>
</dbReference>
<dbReference type="InterPro" id="IPR043128">
    <property type="entry name" value="Rev_trsase/Diguanyl_cyclase"/>
</dbReference>
<dbReference type="PROSITE" id="PS50883">
    <property type="entry name" value="EAL"/>
    <property type="match status" value="1"/>
</dbReference>
<dbReference type="SMART" id="SM00086">
    <property type="entry name" value="PAC"/>
    <property type="match status" value="2"/>
</dbReference>
<proteinExistence type="predicted"/>
<dbReference type="CDD" id="cd01949">
    <property type="entry name" value="GGDEF"/>
    <property type="match status" value="1"/>
</dbReference>
<name>A0ABS8C381_9ALTE</name>
<keyword evidence="1" id="KW-0812">Transmembrane</keyword>
<dbReference type="PANTHER" id="PTHR44757">
    <property type="entry name" value="DIGUANYLATE CYCLASE DGCP"/>
    <property type="match status" value="1"/>
</dbReference>
<dbReference type="NCBIfam" id="TIGR00229">
    <property type="entry name" value="sensory_box"/>
    <property type="match status" value="1"/>
</dbReference>
<evidence type="ECO:0000259" key="4">
    <source>
        <dbReference type="PROSITE" id="PS50883"/>
    </source>
</evidence>
<feature type="domain" description="PAC" evidence="3">
    <location>
        <begin position="141"/>
        <end position="194"/>
    </location>
</feature>
<dbReference type="SMART" id="SM00267">
    <property type="entry name" value="GGDEF"/>
    <property type="match status" value="1"/>
</dbReference>
<dbReference type="SUPFAM" id="SSF141868">
    <property type="entry name" value="EAL domain-like"/>
    <property type="match status" value="1"/>
</dbReference>
<dbReference type="InterPro" id="IPR001610">
    <property type="entry name" value="PAC"/>
</dbReference>
<dbReference type="NCBIfam" id="TIGR00254">
    <property type="entry name" value="GGDEF"/>
    <property type="match status" value="1"/>
</dbReference>
<dbReference type="InterPro" id="IPR035965">
    <property type="entry name" value="PAS-like_dom_sf"/>
</dbReference>
<protein>
    <submittedName>
        <fullName evidence="6">EAL domain-containing protein</fullName>
    </submittedName>
</protein>
<feature type="transmembrane region" description="Helical" evidence="1">
    <location>
        <begin position="34"/>
        <end position="52"/>
    </location>
</feature>
<dbReference type="InterPro" id="IPR001633">
    <property type="entry name" value="EAL_dom"/>
</dbReference>
<dbReference type="InterPro" id="IPR000014">
    <property type="entry name" value="PAS"/>
</dbReference>
<dbReference type="SUPFAM" id="SSF55785">
    <property type="entry name" value="PYP-like sensor domain (PAS domain)"/>
    <property type="match status" value="2"/>
</dbReference>
<dbReference type="SMART" id="SM00091">
    <property type="entry name" value="PAS"/>
    <property type="match status" value="3"/>
</dbReference>
<dbReference type="RefSeq" id="WP_226750854.1">
    <property type="nucleotide sequence ID" value="NZ_JAEINI020000004.1"/>
</dbReference>
<dbReference type="InterPro" id="IPR000700">
    <property type="entry name" value="PAS-assoc_C"/>
</dbReference>
<evidence type="ECO:0000313" key="7">
    <source>
        <dbReference type="Proteomes" id="UP000633814"/>
    </source>
</evidence>
<dbReference type="InterPro" id="IPR052155">
    <property type="entry name" value="Biofilm_reg_signaling"/>
</dbReference>
<dbReference type="CDD" id="cd00130">
    <property type="entry name" value="PAS"/>
    <property type="match status" value="2"/>
</dbReference>
<dbReference type="InterPro" id="IPR035919">
    <property type="entry name" value="EAL_sf"/>
</dbReference>
<dbReference type="PROSITE" id="PS50113">
    <property type="entry name" value="PAC"/>
    <property type="match status" value="2"/>
</dbReference>
<keyword evidence="7" id="KW-1185">Reference proteome</keyword>
<evidence type="ECO:0000259" key="2">
    <source>
        <dbReference type="PROSITE" id="PS50112"/>
    </source>
</evidence>
<sequence length="749" mass="84854">MSYKKFTLGSLILLAFFSPYLAATVIDWTIIEPYLLYTVMAIAVAGFLLAQFNQRRMRTYHQALAKSEERLRLSIWGSGDELWDWNIESGELYRSSAWLDPLSAPPEGKNFPPNKNFIHPQDLERVSSALSQHLAGNSPFFESSYRLRTADDNYIWVLDRGKIVAYNNEGKAQRMTGTLKNISQLKQAEARMQLFARCLENISDAVVICDTKFNILEVNPAFSNITGNTRESVLQTRFKLSLYPPRFLQEIEKTLVQKGRWSDEIRELKTNGDYYQAELTFDVIKDEQGFITQYVAVFSDISERKRRDAELNRLANSDTLTGLPNRAVFMNKLASLVKDNTQHALLVFDLDNFKKINDSLGHELGDALLCKLSERLHNNKLFRQRLYRLGGDEFAILLSNTNDIHAITSLAKAMLQQINAPFAIEQHELVVTSSIGIVLFPEDGKDPQALLRNADTAMYHAKSAGANRYLFFNDTMNKQAVKRLQVENLIRHGLKEDLFAVFYQPKMDLLSGKVVGMEALVRFITPKGGLVSPASFIPVAEETGQIVDIGTVVLRKACSDVRRWIDQGLFHGRVAVNLSAKQFMLPFLCDQIDDILQQTQLASYHLELEITEGTVMESPKLAIDTMKKLRARGIHLAMDDFGTGYSSLAYLKQFPLNTLKIDKAFIDDMNSARGRNMVDTIVTIAHNLSLSVVAEGVETLEQLEQLRKLRCEIIQGFYYSKPLSADDFAAFLHEQKKPRLSLTANGNNW</sequence>
<evidence type="ECO:0000256" key="1">
    <source>
        <dbReference type="SAM" id="Phobius"/>
    </source>
</evidence>
<dbReference type="PANTHER" id="PTHR44757:SF2">
    <property type="entry name" value="BIOFILM ARCHITECTURE MAINTENANCE PROTEIN MBAA"/>
    <property type="match status" value="1"/>
</dbReference>
<dbReference type="EMBL" id="JAEINI020000004">
    <property type="protein sequence ID" value="MCB5226759.1"/>
    <property type="molecule type" value="Genomic_DNA"/>
</dbReference>
<dbReference type="CDD" id="cd01948">
    <property type="entry name" value="EAL"/>
    <property type="match status" value="1"/>
</dbReference>
<dbReference type="InterPro" id="IPR000160">
    <property type="entry name" value="GGDEF_dom"/>
</dbReference>
<evidence type="ECO:0000259" key="5">
    <source>
        <dbReference type="PROSITE" id="PS50887"/>
    </source>
</evidence>
<dbReference type="SMART" id="SM00052">
    <property type="entry name" value="EAL"/>
    <property type="match status" value="1"/>
</dbReference>
<evidence type="ECO:0000259" key="3">
    <source>
        <dbReference type="PROSITE" id="PS50113"/>
    </source>
</evidence>
<dbReference type="Gene3D" id="3.20.20.450">
    <property type="entry name" value="EAL domain"/>
    <property type="match status" value="1"/>
</dbReference>
<feature type="domain" description="EAL" evidence="4">
    <location>
        <begin position="483"/>
        <end position="736"/>
    </location>
</feature>
<comment type="caution">
    <text evidence="6">The sequence shown here is derived from an EMBL/GenBank/DDBJ whole genome shotgun (WGS) entry which is preliminary data.</text>
</comment>
<evidence type="ECO:0000313" key="6">
    <source>
        <dbReference type="EMBL" id="MCB5226759.1"/>
    </source>
</evidence>
<organism evidence="6 7">
    <name type="scientific">Alishewanella maricola</name>
    <dbReference type="NCBI Taxonomy" id="2795740"/>
    <lineage>
        <taxon>Bacteria</taxon>
        <taxon>Pseudomonadati</taxon>
        <taxon>Pseudomonadota</taxon>
        <taxon>Gammaproteobacteria</taxon>
        <taxon>Alteromonadales</taxon>
        <taxon>Alteromonadaceae</taxon>
        <taxon>Alishewanella</taxon>
    </lineage>
</organism>
<dbReference type="Pfam" id="PF00990">
    <property type="entry name" value="GGDEF"/>
    <property type="match status" value="1"/>
</dbReference>
<dbReference type="InterPro" id="IPR029787">
    <property type="entry name" value="Nucleotide_cyclase"/>
</dbReference>
<accession>A0ABS8C381</accession>
<keyword evidence="1" id="KW-1133">Transmembrane helix</keyword>
<dbReference type="Pfam" id="PF08447">
    <property type="entry name" value="PAS_3"/>
    <property type="match status" value="1"/>
</dbReference>
<dbReference type="Gene3D" id="3.30.70.270">
    <property type="match status" value="1"/>
</dbReference>
<dbReference type="Gene3D" id="3.30.450.20">
    <property type="entry name" value="PAS domain"/>
    <property type="match status" value="2"/>
</dbReference>
<dbReference type="PROSITE" id="PS50112">
    <property type="entry name" value="PAS"/>
    <property type="match status" value="1"/>
</dbReference>
<feature type="domain" description="PAS" evidence="2">
    <location>
        <begin position="191"/>
        <end position="255"/>
    </location>
</feature>
<dbReference type="SUPFAM" id="SSF55073">
    <property type="entry name" value="Nucleotide cyclase"/>
    <property type="match status" value="1"/>
</dbReference>
<keyword evidence="1" id="KW-0472">Membrane</keyword>